<proteinExistence type="predicted"/>
<dbReference type="AlphaFoldDB" id="A0A401UA23"/>
<dbReference type="RefSeq" id="WP_127122377.1">
    <property type="nucleotide sequence ID" value="NZ_BHXQ01000003.1"/>
</dbReference>
<feature type="chain" id="PRO_5019383411" evidence="1">
    <location>
        <begin position="23"/>
        <end position="324"/>
    </location>
</feature>
<feature type="domain" description="DUF3887" evidence="3">
    <location>
        <begin position="33"/>
        <end position="118"/>
    </location>
</feature>
<name>A0A401UA23_9BACT</name>
<dbReference type="Proteomes" id="UP000288227">
    <property type="component" value="Unassembled WGS sequence"/>
</dbReference>
<evidence type="ECO:0000259" key="2">
    <source>
        <dbReference type="Pfam" id="PF01551"/>
    </source>
</evidence>
<protein>
    <submittedName>
        <fullName evidence="4">Peptidase M23</fullName>
    </submittedName>
</protein>
<feature type="signal peptide" evidence="1">
    <location>
        <begin position="1"/>
        <end position="22"/>
    </location>
</feature>
<evidence type="ECO:0000313" key="5">
    <source>
        <dbReference type="Proteomes" id="UP000288227"/>
    </source>
</evidence>
<gene>
    <name evidence="4" type="ORF">SanaruYs_19560</name>
</gene>
<dbReference type="PANTHER" id="PTHR21666">
    <property type="entry name" value="PEPTIDASE-RELATED"/>
    <property type="match status" value="1"/>
</dbReference>
<keyword evidence="1" id="KW-0732">Signal</keyword>
<evidence type="ECO:0000256" key="1">
    <source>
        <dbReference type="SAM" id="SignalP"/>
    </source>
</evidence>
<keyword evidence="5" id="KW-1185">Reference proteome</keyword>
<dbReference type="InterPro" id="IPR050570">
    <property type="entry name" value="Cell_wall_metabolism_enzyme"/>
</dbReference>
<dbReference type="PANTHER" id="PTHR21666:SF270">
    <property type="entry name" value="MUREIN HYDROLASE ACTIVATOR ENVC"/>
    <property type="match status" value="1"/>
</dbReference>
<feature type="domain" description="M23ase beta-sheet core" evidence="2">
    <location>
        <begin position="196"/>
        <end position="286"/>
    </location>
</feature>
<dbReference type="Gene3D" id="3.10.450.590">
    <property type="match status" value="1"/>
</dbReference>
<reference evidence="4 5" key="1">
    <citation type="submission" date="2018-11" db="EMBL/GenBank/DDBJ databases">
        <title>Chryseotalea sanarue gen. nov., sp., nov., a member of the family Cytophagaceae, isolated from a brackish lake in Hamamatsu Japan.</title>
        <authorList>
            <person name="Maejima Y."/>
            <person name="Iino T."/>
            <person name="Muraguchi Y."/>
            <person name="Fukuda K."/>
            <person name="Ohkuma M."/>
            <person name="Moriuchi R."/>
            <person name="Dohra H."/>
            <person name="Kimbara K."/>
            <person name="Shintani M."/>
        </authorList>
    </citation>
    <scope>NUCLEOTIDE SEQUENCE [LARGE SCALE GENOMIC DNA]</scope>
    <source>
        <strain evidence="4 5">Ys</strain>
    </source>
</reference>
<dbReference type="InterPro" id="IPR024981">
    <property type="entry name" value="DUF3887"/>
</dbReference>
<dbReference type="Gene3D" id="2.70.70.10">
    <property type="entry name" value="Glucose Permease (Domain IIA)"/>
    <property type="match status" value="1"/>
</dbReference>
<evidence type="ECO:0000259" key="3">
    <source>
        <dbReference type="Pfam" id="PF13026"/>
    </source>
</evidence>
<dbReference type="EMBL" id="BHXQ01000003">
    <property type="protein sequence ID" value="GCC51727.1"/>
    <property type="molecule type" value="Genomic_DNA"/>
</dbReference>
<sequence>MKKIKFFSAFSVLFFLSTFSFAQTEKPTYKSAADSFEKNYNADNYDAIFAGFSPEMQKALPIEKTKEFLTSLKQQAGKITKREFVKYEQSYAVYKTNFEKALLALTVSVDDKSAINGFFIKPFIEDNLPKPERNTTKLMLPFKDEWHVVWGGDTKEINYHVESKAQKNAFDMVIKNEKGNSYKTDGKTNEDYYAFNKELIAPCDGTVVLVVDGIKDNEPGASNPLYVPGNTVIIKTANNEYLFFGHFKQNSIVVKQGQKVNQGQLLGLCGNSGNSSEPHLHFHIQNVEDMNVATGIKCYFDKILVNGEAKTNYSPIQHQKVKNQ</sequence>
<dbReference type="OrthoDB" id="9809488at2"/>
<evidence type="ECO:0000313" key="4">
    <source>
        <dbReference type="EMBL" id="GCC51727.1"/>
    </source>
</evidence>
<dbReference type="Pfam" id="PF13026">
    <property type="entry name" value="DUF3887"/>
    <property type="match status" value="1"/>
</dbReference>
<dbReference type="SUPFAM" id="SSF51261">
    <property type="entry name" value="Duplicated hybrid motif"/>
    <property type="match status" value="1"/>
</dbReference>
<dbReference type="InterPro" id="IPR011055">
    <property type="entry name" value="Dup_hybrid_motif"/>
</dbReference>
<dbReference type="InterPro" id="IPR016047">
    <property type="entry name" value="M23ase_b-sheet_dom"/>
</dbReference>
<dbReference type="Pfam" id="PF01551">
    <property type="entry name" value="Peptidase_M23"/>
    <property type="match status" value="1"/>
</dbReference>
<comment type="caution">
    <text evidence="4">The sequence shown here is derived from an EMBL/GenBank/DDBJ whole genome shotgun (WGS) entry which is preliminary data.</text>
</comment>
<dbReference type="GO" id="GO:0004222">
    <property type="term" value="F:metalloendopeptidase activity"/>
    <property type="evidence" value="ECO:0007669"/>
    <property type="project" value="TreeGrafter"/>
</dbReference>
<accession>A0A401UA23</accession>
<dbReference type="CDD" id="cd12797">
    <property type="entry name" value="M23_peptidase"/>
    <property type="match status" value="1"/>
</dbReference>
<organism evidence="4 5">
    <name type="scientific">Chryseotalea sanaruensis</name>
    <dbReference type="NCBI Taxonomy" id="2482724"/>
    <lineage>
        <taxon>Bacteria</taxon>
        <taxon>Pseudomonadati</taxon>
        <taxon>Bacteroidota</taxon>
        <taxon>Cytophagia</taxon>
        <taxon>Cytophagales</taxon>
        <taxon>Chryseotaleaceae</taxon>
        <taxon>Chryseotalea</taxon>
    </lineage>
</organism>